<keyword evidence="5 7" id="KW-0648">Protein biosynthesis</keyword>
<evidence type="ECO:0000256" key="2">
    <source>
        <dbReference type="ARBA" id="ARBA00022598"/>
    </source>
</evidence>
<organism evidence="9 10">
    <name type="scientific">candidate division CSSED10-310 bacterium</name>
    <dbReference type="NCBI Taxonomy" id="2855610"/>
    <lineage>
        <taxon>Bacteria</taxon>
        <taxon>Bacteria division CSSED10-310</taxon>
    </lineage>
</organism>
<dbReference type="InterPro" id="IPR002312">
    <property type="entry name" value="Asp/Asn-tRNA-synth_IIb"/>
</dbReference>
<dbReference type="InterPro" id="IPR006195">
    <property type="entry name" value="aa-tRNA-synth_II"/>
</dbReference>
<keyword evidence="2 7" id="KW-0436">Ligase</keyword>
<dbReference type="NCBIfam" id="TIGR00457">
    <property type="entry name" value="asnS"/>
    <property type="match status" value="1"/>
</dbReference>
<dbReference type="InterPro" id="IPR004522">
    <property type="entry name" value="Asn-tRNA-ligase"/>
</dbReference>
<keyword evidence="10" id="KW-1185">Reference proteome</keyword>
<protein>
    <recommendedName>
        <fullName evidence="7">Asparagine--tRNA ligase</fullName>
        <ecNumber evidence="7">6.1.1.22</ecNumber>
    </recommendedName>
    <alternativeName>
        <fullName evidence="7">Asparaginyl-tRNA synthetase</fullName>
        <shortName evidence="7">AsnRS</shortName>
    </alternativeName>
</protein>
<dbReference type="CDD" id="cd04323">
    <property type="entry name" value="AsnRS_cyto_like_N"/>
    <property type="match status" value="1"/>
</dbReference>
<feature type="domain" description="Aminoacyl-transfer RNA synthetases class-II family profile" evidence="8">
    <location>
        <begin position="137"/>
        <end position="425"/>
    </location>
</feature>
<comment type="similarity">
    <text evidence="1 7">Belongs to the class-II aminoacyl-tRNA synthetase family.</text>
</comment>
<dbReference type="Pfam" id="PF01336">
    <property type="entry name" value="tRNA_anti-codon"/>
    <property type="match status" value="1"/>
</dbReference>
<evidence type="ECO:0000313" key="10">
    <source>
        <dbReference type="Proteomes" id="UP001594351"/>
    </source>
</evidence>
<evidence type="ECO:0000313" key="9">
    <source>
        <dbReference type="EMBL" id="MFC1849346.1"/>
    </source>
</evidence>
<evidence type="ECO:0000256" key="7">
    <source>
        <dbReference type="HAMAP-Rule" id="MF_00534"/>
    </source>
</evidence>
<evidence type="ECO:0000256" key="1">
    <source>
        <dbReference type="ARBA" id="ARBA00008226"/>
    </source>
</evidence>
<accession>A0ABV6YTC4</accession>
<dbReference type="InterPro" id="IPR004364">
    <property type="entry name" value="Aa-tRNA-synt_II"/>
</dbReference>
<keyword evidence="3 7" id="KW-0547">Nucleotide-binding</keyword>
<comment type="caution">
    <text evidence="9">The sequence shown here is derived from an EMBL/GenBank/DDBJ whole genome shotgun (WGS) entry which is preliminary data.</text>
</comment>
<dbReference type="PRINTS" id="PR01042">
    <property type="entry name" value="TRNASYNTHASP"/>
</dbReference>
<dbReference type="PROSITE" id="PS50862">
    <property type="entry name" value="AA_TRNA_LIGASE_II"/>
    <property type="match status" value="1"/>
</dbReference>
<evidence type="ECO:0000259" key="8">
    <source>
        <dbReference type="PROSITE" id="PS50862"/>
    </source>
</evidence>
<dbReference type="NCBIfam" id="NF003037">
    <property type="entry name" value="PRK03932.1"/>
    <property type="match status" value="1"/>
</dbReference>
<dbReference type="EMBL" id="JBHPBY010000034">
    <property type="protein sequence ID" value="MFC1849346.1"/>
    <property type="molecule type" value="Genomic_DNA"/>
</dbReference>
<evidence type="ECO:0000256" key="4">
    <source>
        <dbReference type="ARBA" id="ARBA00022840"/>
    </source>
</evidence>
<dbReference type="GO" id="GO:0004816">
    <property type="term" value="F:asparagine-tRNA ligase activity"/>
    <property type="evidence" value="ECO:0007669"/>
    <property type="project" value="UniProtKB-EC"/>
</dbReference>
<dbReference type="Proteomes" id="UP001594351">
    <property type="component" value="Unassembled WGS sequence"/>
</dbReference>
<dbReference type="SUPFAM" id="SSF50249">
    <property type="entry name" value="Nucleic acid-binding proteins"/>
    <property type="match status" value="1"/>
</dbReference>
<dbReference type="Pfam" id="PF00152">
    <property type="entry name" value="tRNA-synt_2"/>
    <property type="match status" value="1"/>
</dbReference>
<dbReference type="SUPFAM" id="SSF55681">
    <property type="entry name" value="Class II aaRS and biotin synthetases"/>
    <property type="match status" value="1"/>
</dbReference>
<evidence type="ECO:0000256" key="5">
    <source>
        <dbReference type="ARBA" id="ARBA00022917"/>
    </source>
</evidence>
<dbReference type="InterPro" id="IPR004365">
    <property type="entry name" value="NA-bd_OB_tRNA"/>
</dbReference>
<dbReference type="PANTHER" id="PTHR22594">
    <property type="entry name" value="ASPARTYL/LYSYL-TRNA SYNTHETASE"/>
    <property type="match status" value="1"/>
</dbReference>
<keyword evidence="7" id="KW-0963">Cytoplasm</keyword>
<dbReference type="InterPro" id="IPR012340">
    <property type="entry name" value="NA-bd_OB-fold"/>
</dbReference>
<comment type="subcellular location">
    <subcellularLocation>
        <location evidence="7">Cytoplasm</location>
    </subcellularLocation>
</comment>
<keyword evidence="6 7" id="KW-0030">Aminoacyl-tRNA synthetase</keyword>
<dbReference type="InterPro" id="IPR045864">
    <property type="entry name" value="aa-tRNA-synth_II/BPL/LPL"/>
</dbReference>
<dbReference type="HAMAP" id="MF_00534">
    <property type="entry name" value="Asn_tRNA_synth"/>
    <property type="match status" value="1"/>
</dbReference>
<sequence>MCNCTWVYIRDLLEYVDHKVEIRGWIRNKRSSGKLAFLQLRDGSGFVQGVVEKKHVGPDMYALIQKLKIESSVIVRGTVKSDERSPSGVELLVDEVNCIHVPEHDYPIAKKEHGVDFLMQYRHLWLRSQKQFHIMNIRHQLIRAMKEFYHQYGFKQMDNPILTGSIGETQDNLFELDYYDYGTVYLCQTGQLYLEAAAMAHGRVFDFGPTFRAEKSSTRKHLIEFWMNDAEVAFYQHDDNMKLQEEFVTYFIQSILDNCQADLKALERDTAALMKITPPFKKITYSEAVELLLQNGFDFTWGKDFGAPEETFLSQHFNEPLFVEKYPKDVKAFYMQPDPDNPAVVLCSDLLAPEGYGEIIGGSERIWDRDLLIQRIKESGLNPKDYQWYIELREYGSVPHSGYGIGLERTLSWICGLQHIRETIPFPRTLYRVYP</sequence>
<gene>
    <name evidence="7 9" type="primary">asnS</name>
    <name evidence="9" type="ORF">ACFL27_03970</name>
</gene>
<proteinExistence type="inferred from homology"/>
<keyword evidence="4 7" id="KW-0067">ATP-binding</keyword>
<dbReference type="EC" id="6.1.1.22" evidence="7"/>
<evidence type="ECO:0000256" key="3">
    <source>
        <dbReference type="ARBA" id="ARBA00022741"/>
    </source>
</evidence>
<dbReference type="Gene3D" id="2.40.50.140">
    <property type="entry name" value="Nucleic acid-binding proteins"/>
    <property type="match status" value="1"/>
</dbReference>
<dbReference type="Gene3D" id="3.30.930.10">
    <property type="entry name" value="Bira Bifunctional Protein, Domain 2"/>
    <property type="match status" value="1"/>
</dbReference>
<evidence type="ECO:0000256" key="6">
    <source>
        <dbReference type="ARBA" id="ARBA00023146"/>
    </source>
</evidence>
<dbReference type="CDD" id="cd00776">
    <property type="entry name" value="AsxRS_core"/>
    <property type="match status" value="1"/>
</dbReference>
<comment type="catalytic activity">
    <reaction evidence="7">
        <text>tRNA(Asn) + L-asparagine + ATP = L-asparaginyl-tRNA(Asn) + AMP + diphosphate + H(+)</text>
        <dbReference type="Rhea" id="RHEA:11180"/>
        <dbReference type="Rhea" id="RHEA-COMP:9659"/>
        <dbReference type="Rhea" id="RHEA-COMP:9674"/>
        <dbReference type="ChEBI" id="CHEBI:15378"/>
        <dbReference type="ChEBI" id="CHEBI:30616"/>
        <dbReference type="ChEBI" id="CHEBI:33019"/>
        <dbReference type="ChEBI" id="CHEBI:58048"/>
        <dbReference type="ChEBI" id="CHEBI:78442"/>
        <dbReference type="ChEBI" id="CHEBI:78515"/>
        <dbReference type="ChEBI" id="CHEBI:456215"/>
        <dbReference type="EC" id="6.1.1.22"/>
    </reaction>
</comment>
<dbReference type="PANTHER" id="PTHR22594:SF34">
    <property type="entry name" value="ASPARAGINE--TRNA LIGASE, MITOCHONDRIAL-RELATED"/>
    <property type="match status" value="1"/>
</dbReference>
<comment type="subunit">
    <text evidence="7">Homodimer.</text>
</comment>
<reference evidence="9 10" key="1">
    <citation type="submission" date="2024-09" db="EMBL/GenBank/DDBJ databases">
        <title>Laminarin stimulates single cell rates of sulfate reduction while oxygen inhibits transcriptomic activity in coastal marine sediment.</title>
        <authorList>
            <person name="Lindsay M."/>
            <person name="Orcutt B."/>
            <person name="Emerson D."/>
            <person name="Stepanauskas R."/>
            <person name="D'Angelo T."/>
        </authorList>
    </citation>
    <scope>NUCLEOTIDE SEQUENCE [LARGE SCALE GENOMIC DNA]</scope>
    <source>
        <strain evidence="9">SAG AM-311-K15</strain>
    </source>
</reference>
<name>A0ABV6YTC4_UNCC1</name>